<dbReference type="AlphaFoldDB" id="A0A2D4KJF7"/>
<name>A0A2D4KJF7_9SAUR</name>
<accession>A0A2D4KJF7</accession>
<organism evidence="1">
    <name type="scientific">Micrurus paraensis</name>
    <dbReference type="NCBI Taxonomy" id="1970185"/>
    <lineage>
        <taxon>Eukaryota</taxon>
        <taxon>Metazoa</taxon>
        <taxon>Chordata</taxon>
        <taxon>Craniata</taxon>
        <taxon>Vertebrata</taxon>
        <taxon>Euteleostomi</taxon>
        <taxon>Lepidosauria</taxon>
        <taxon>Squamata</taxon>
        <taxon>Bifurcata</taxon>
        <taxon>Unidentata</taxon>
        <taxon>Episquamata</taxon>
        <taxon>Toxicofera</taxon>
        <taxon>Serpentes</taxon>
        <taxon>Colubroidea</taxon>
        <taxon>Elapidae</taxon>
        <taxon>Elapinae</taxon>
        <taxon>Micrurus</taxon>
    </lineage>
</organism>
<proteinExistence type="predicted"/>
<evidence type="ECO:0000313" key="1">
    <source>
        <dbReference type="EMBL" id="LAB08831.1"/>
    </source>
</evidence>
<protein>
    <submittedName>
        <fullName evidence="1">Uncharacterized protein</fullName>
    </submittedName>
</protein>
<reference evidence="1" key="1">
    <citation type="submission" date="2017-07" db="EMBL/GenBank/DDBJ databases">
        <authorList>
            <person name="Mikheyev A."/>
            <person name="Grau M."/>
        </authorList>
    </citation>
    <scope>NUCLEOTIDE SEQUENCE</scope>
    <source>
        <tissue evidence="1">Venom_gland</tissue>
    </source>
</reference>
<sequence>MIINLSKSSGSLPDHPFKQIRDWLGGFFFSCLQEMKDGLAYGFISLRMLNRSKRKKEGKFCCEAPNPISMLLGLQLLPESVVAPVLAVFVTRMSEALINMQASVVRKPFEDGGGRRALLKQPRAGVFAGHSQTDAMLQQETLACIIILLCAFDAS</sequence>
<reference evidence="1" key="2">
    <citation type="submission" date="2017-11" db="EMBL/GenBank/DDBJ databases">
        <title>Coralsnake Venomics: Analyses of Venom Gland Transcriptomes and Proteomes of Six Brazilian Taxa.</title>
        <authorList>
            <person name="Aird S.D."/>
            <person name="Jorge da Silva N."/>
            <person name="Qiu L."/>
            <person name="Villar-Briones A."/>
            <person name="Aparecida-Saddi V."/>
            <person name="Campos-Telles M.P."/>
            <person name="Grau M."/>
            <person name="Mikheyev A.S."/>
        </authorList>
    </citation>
    <scope>NUCLEOTIDE SEQUENCE</scope>
    <source>
        <tissue evidence="1">Venom_gland</tissue>
    </source>
</reference>
<dbReference type="EMBL" id="IACL01069719">
    <property type="protein sequence ID" value="LAB08831.1"/>
    <property type="molecule type" value="Transcribed_RNA"/>
</dbReference>